<dbReference type="InterPro" id="IPR056956">
    <property type="entry name" value="YnaL-like"/>
</dbReference>
<dbReference type="EMBL" id="SDCO01000007">
    <property type="protein sequence ID" value="TCX61166.1"/>
    <property type="molecule type" value="Genomic_DNA"/>
</dbReference>
<comment type="caution">
    <text evidence="2">The sequence shown here is derived from an EMBL/GenBank/DDBJ whole genome shotgun (WGS) entry which is preliminary data.</text>
</comment>
<organism evidence="2">
    <name type="scientific">Klebsiella quasipneumoniae</name>
    <dbReference type="NCBI Taxonomy" id="1463165"/>
    <lineage>
        <taxon>Bacteria</taxon>
        <taxon>Pseudomonadati</taxon>
        <taxon>Pseudomonadota</taxon>
        <taxon>Gammaproteobacteria</taxon>
        <taxon>Enterobacterales</taxon>
        <taxon>Enterobacteriaceae</taxon>
        <taxon>Klebsiella/Raoultella group</taxon>
        <taxon>Klebsiella</taxon>
        <taxon>Klebsiella pneumoniae complex</taxon>
    </lineage>
</organism>
<evidence type="ECO:0000256" key="1">
    <source>
        <dbReference type="SAM" id="MobiDB-lite"/>
    </source>
</evidence>
<protein>
    <submittedName>
        <fullName evidence="2">Uncharacterized protein</fullName>
    </submittedName>
</protein>
<sequence>MQRQAMGVALHIVLLPFLNYCIAQLIRTTPTLLSRLFFALSSPASTLTKTPDGLQAVYACGYARITFREATMHYASGLTAQSIPISPEPNDPVPLPDPRPRPQPQPDPPPDEEPIKLSHQARRSARIRACRSSVL</sequence>
<name>A0A483KB85_9ENTR</name>
<reference evidence="2" key="1">
    <citation type="submission" date="2019-01" db="EMBL/GenBank/DDBJ databases">
        <authorList>
            <person name="Lista F."/>
            <person name="Anselmo A."/>
        </authorList>
    </citation>
    <scope>NUCLEOTIDE SEQUENCE</scope>
    <source>
        <strain evidence="2">8S</strain>
    </source>
</reference>
<feature type="region of interest" description="Disordered" evidence="1">
    <location>
        <begin position="81"/>
        <end position="124"/>
    </location>
</feature>
<evidence type="ECO:0000313" key="2">
    <source>
        <dbReference type="EMBL" id="TCX61166.1"/>
    </source>
</evidence>
<feature type="compositionally biased region" description="Pro residues" evidence="1">
    <location>
        <begin position="86"/>
        <end position="108"/>
    </location>
</feature>
<accession>A0A483KB85</accession>
<dbReference type="Pfam" id="PF23677">
    <property type="entry name" value="YnaL"/>
    <property type="match status" value="1"/>
</dbReference>
<gene>
    <name evidence="2" type="ORF">ETE84_14265</name>
</gene>
<proteinExistence type="predicted"/>
<dbReference type="AlphaFoldDB" id="A0A483KB85"/>